<comment type="similarity">
    <text evidence="2">Belongs to the cytidine and deoxycytidylate deaminase family.</text>
</comment>
<dbReference type="PROSITE" id="PS51747">
    <property type="entry name" value="CYT_DCMP_DEAMINASES_2"/>
    <property type="match status" value="1"/>
</dbReference>
<dbReference type="GO" id="GO:0008270">
    <property type="term" value="F:zinc ion binding"/>
    <property type="evidence" value="ECO:0007669"/>
    <property type="project" value="InterPro"/>
</dbReference>
<proteinExistence type="inferred from homology"/>
<dbReference type="Gene3D" id="3.40.140.10">
    <property type="entry name" value="Cytidine Deaminase, domain 2"/>
    <property type="match status" value="1"/>
</dbReference>
<dbReference type="InterPro" id="IPR016192">
    <property type="entry name" value="APOBEC/CMP_deaminase_Zn-bd"/>
</dbReference>
<dbReference type="PANTHER" id="PTHR11086:SF18">
    <property type="entry name" value="DEOXYCYTIDYLATE DEAMINASE"/>
    <property type="match status" value="1"/>
</dbReference>
<organism evidence="10">
    <name type="scientific">Magnetococcus massalia (strain MO-1)</name>
    <dbReference type="NCBI Taxonomy" id="451514"/>
    <lineage>
        <taxon>Bacteria</taxon>
        <taxon>Pseudomonadati</taxon>
        <taxon>Pseudomonadota</taxon>
        <taxon>Magnetococcia</taxon>
        <taxon>Magnetococcales</taxon>
        <taxon>Magnetococcaceae</taxon>
        <taxon>Magnetococcus</taxon>
    </lineage>
</organism>
<dbReference type="EMBL" id="LO017727">
    <property type="protein sequence ID" value="CRH06799.1"/>
    <property type="molecule type" value="Genomic_DNA"/>
</dbReference>
<dbReference type="CDD" id="cd01286">
    <property type="entry name" value="deoxycytidylate_deaminase"/>
    <property type="match status" value="1"/>
</dbReference>
<comment type="cofactor">
    <cofactor evidence="1 7">
        <name>Zn(2+)</name>
        <dbReference type="ChEBI" id="CHEBI:29105"/>
    </cofactor>
</comment>
<dbReference type="GO" id="GO:0006220">
    <property type="term" value="P:pyrimidine nucleotide metabolic process"/>
    <property type="evidence" value="ECO:0007669"/>
    <property type="project" value="InterPro"/>
</dbReference>
<feature type="region of interest" description="Disordered" evidence="8">
    <location>
        <begin position="146"/>
        <end position="169"/>
    </location>
</feature>
<feature type="active site" description="Proton donor" evidence="6">
    <location>
        <position position="79"/>
    </location>
</feature>
<reference evidence="10" key="1">
    <citation type="submission" date="2015-04" db="EMBL/GenBank/DDBJ databases">
        <authorList>
            <person name="Syromyatnikov M.Y."/>
            <person name="Popov V.N."/>
        </authorList>
    </citation>
    <scope>NUCLEOTIDE SEQUENCE</scope>
    <source>
        <strain evidence="10">MO-1</strain>
    </source>
</reference>
<feature type="binding site" evidence="7">
    <location>
        <position position="105"/>
    </location>
    <ligand>
        <name>Zn(2+)</name>
        <dbReference type="ChEBI" id="CHEBI:29105"/>
        <note>catalytic</note>
    </ligand>
</feature>
<feature type="binding site" evidence="7">
    <location>
        <position position="108"/>
    </location>
    <ligand>
        <name>Zn(2+)</name>
        <dbReference type="ChEBI" id="CHEBI:29105"/>
        <note>catalytic</note>
    </ligand>
</feature>
<dbReference type="InterPro" id="IPR035105">
    <property type="entry name" value="Deoxycytidylate_deaminase_dom"/>
</dbReference>
<name>A0A1S7LKX3_MAGMO</name>
<keyword evidence="5 7" id="KW-0862">Zinc</keyword>
<feature type="binding site" evidence="7">
    <location>
        <position position="77"/>
    </location>
    <ligand>
        <name>Zn(2+)</name>
        <dbReference type="ChEBI" id="CHEBI:29105"/>
        <note>catalytic</note>
    </ligand>
</feature>
<dbReference type="AlphaFoldDB" id="A0A1S7LKX3"/>
<dbReference type="InterPro" id="IPR002125">
    <property type="entry name" value="CMP_dCMP_dom"/>
</dbReference>
<dbReference type="PANTHER" id="PTHR11086">
    <property type="entry name" value="DEOXYCYTIDYLATE DEAMINASE-RELATED"/>
    <property type="match status" value="1"/>
</dbReference>
<dbReference type="InterPro" id="IPR015517">
    <property type="entry name" value="dCMP_deaminase-rel"/>
</dbReference>
<dbReference type="Pfam" id="PF00383">
    <property type="entry name" value="dCMP_cyt_deam_1"/>
    <property type="match status" value="1"/>
</dbReference>
<dbReference type="PROSITE" id="PS00903">
    <property type="entry name" value="CYT_DCMP_DEAMINASES_1"/>
    <property type="match status" value="1"/>
</dbReference>
<keyword evidence="3 7" id="KW-0479">Metal-binding</keyword>
<evidence type="ECO:0000259" key="9">
    <source>
        <dbReference type="PROSITE" id="PS51747"/>
    </source>
</evidence>
<evidence type="ECO:0000256" key="8">
    <source>
        <dbReference type="SAM" id="MobiDB-lite"/>
    </source>
</evidence>
<keyword evidence="4 10" id="KW-0378">Hydrolase</keyword>
<evidence type="ECO:0000256" key="7">
    <source>
        <dbReference type="PIRSR" id="PIRSR006019-2"/>
    </source>
</evidence>
<dbReference type="GO" id="GO:0004132">
    <property type="term" value="F:dCMP deaminase activity"/>
    <property type="evidence" value="ECO:0007669"/>
    <property type="project" value="UniProtKB-EC"/>
</dbReference>
<evidence type="ECO:0000256" key="3">
    <source>
        <dbReference type="ARBA" id="ARBA00022723"/>
    </source>
</evidence>
<evidence type="ECO:0000256" key="2">
    <source>
        <dbReference type="ARBA" id="ARBA00006576"/>
    </source>
</evidence>
<sequence length="169" mass="17992">MSRPSWDQHWMKMARLAAEMSTCASGRQVGAVFVRDKRLLASGFNGVPSGYPHPEVCERRLRGIPSGQGLELCVCAHAEANGIANAARHGMKLEGSTVYVTAQPCGSCMGALANIGIARVVYAGSYPDPRSQDIARFAGIEVLALEEEGETPTEEPAKEEPSPNGCKSC</sequence>
<gene>
    <name evidence="10" type="ORF">MAGMO_2644</name>
</gene>
<protein>
    <submittedName>
        <fullName evidence="10">Putative CMP/dCMP deaminase, zinc-binding</fullName>
        <ecNumber evidence="10">3.5.4.12</ecNumber>
    </submittedName>
</protein>
<evidence type="ECO:0000256" key="4">
    <source>
        <dbReference type="ARBA" id="ARBA00022801"/>
    </source>
</evidence>
<dbReference type="InterPro" id="IPR016473">
    <property type="entry name" value="dCMP_deaminase"/>
</dbReference>
<evidence type="ECO:0000256" key="1">
    <source>
        <dbReference type="ARBA" id="ARBA00001947"/>
    </source>
</evidence>
<dbReference type="SUPFAM" id="SSF53927">
    <property type="entry name" value="Cytidine deaminase-like"/>
    <property type="match status" value="1"/>
</dbReference>
<evidence type="ECO:0000313" key="10">
    <source>
        <dbReference type="EMBL" id="CRH06799.1"/>
    </source>
</evidence>
<accession>A0A1S7LKX3</accession>
<dbReference type="EC" id="3.5.4.12" evidence="10"/>
<evidence type="ECO:0000256" key="6">
    <source>
        <dbReference type="PIRSR" id="PIRSR006019-1"/>
    </source>
</evidence>
<dbReference type="PIRSF" id="PIRSF006019">
    <property type="entry name" value="dCMP_deaminase"/>
    <property type="match status" value="1"/>
</dbReference>
<dbReference type="GO" id="GO:0005737">
    <property type="term" value="C:cytoplasm"/>
    <property type="evidence" value="ECO:0007669"/>
    <property type="project" value="TreeGrafter"/>
</dbReference>
<feature type="domain" description="CMP/dCMP-type deaminase" evidence="9">
    <location>
        <begin position="5"/>
        <end position="138"/>
    </location>
</feature>
<evidence type="ECO:0000256" key="5">
    <source>
        <dbReference type="ARBA" id="ARBA00022833"/>
    </source>
</evidence>
<dbReference type="InterPro" id="IPR016193">
    <property type="entry name" value="Cytidine_deaminase-like"/>
</dbReference>